<dbReference type="SUPFAM" id="SSF52540">
    <property type="entry name" value="P-loop containing nucleoside triphosphate hydrolases"/>
    <property type="match status" value="1"/>
</dbReference>
<dbReference type="Pfam" id="PF18073">
    <property type="entry name" value="Zn_ribbon_LapB"/>
    <property type="match status" value="1"/>
</dbReference>
<accession>A0A382QTG7</accession>
<reference evidence="3" key="1">
    <citation type="submission" date="2018-05" db="EMBL/GenBank/DDBJ databases">
        <authorList>
            <person name="Lanie J.A."/>
            <person name="Ng W.-L."/>
            <person name="Kazmierczak K.M."/>
            <person name="Andrzejewski T.M."/>
            <person name="Davidsen T.M."/>
            <person name="Wayne K.J."/>
            <person name="Tettelin H."/>
            <person name="Glass J.I."/>
            <person name="Rusch D."/>
            <person name="Podicherti R."/>
            <person name="Tsui H.-C.T."/>
            <person name="Winkler M.E."/>
        </authorList>
    </citation>
    <scope>NUCLEOTIDE SEQUENCE</scope>
</reference>
<dbReference type="GO" id="GO:0005524">
    <property type="term" value="F:ATP binding"/>
    <property type="evidence" value="ECO:0007669"/>
    <property type="project" value="InterPro"/>
</dbReference>
<dbReference type="PANTHER" id="PTHR32472:SF10">
    <property type="entry name" value="DNA REPAIR PROTEIN RADA-LIKE PROTEIN"/>
    <property type="match status" value="1"/>
</dbReference>
<keyword evidence="1" id="KW-0479">Metal-binding</keyword>
<feature type="domain" description="RecA family profile 1" evidence="2">
    <location>
        <begin position="67"/>
        <end position="137"/>
    </location>
</feature>
<dbReference type="AlphaFoldDB" id="A0A382QTG7"/>
<dbReference type="InterPro" id="IPR020588">
    <property type="entry name" value="RecA_ATP-bd"/>
</dbReference>
<dbReference type="InterPro" id="IPR041166">
    <property type="entry name" value="Rubredoxin_2"/>
</dbReference>
<evidence type="ECO:0000259" key="2">
    <source>
        <dbReference type="PROSITE" id="PS50162"/>
    </source>
</evidence>
<dbReference type="PANTHER" id="PTHR32472">
    <property type="entry name" value="DNA REPAIR PROTEIN RADA"/>
    <property type="match status" value="1"/>
</dbReference>
<evidence type="ECO:0000256" key="1">
    <source>
        <dbReference type="ARBA" id="ARBA00022723"/>
    </source>
</evidence>
<name>A0A382QTG7_9ZZZZ</name>
<feature type="non-terminal residue" evidence="3">
    <location>
        <position position="137"/>
    </location>
</feature>
<dbReference type="EMBL" id="UINC01116805">
    <property type="protein sequence ID" value="SVC88804.1"/>
    <property type="molecule type" value="Genomic_DNA"/>
</dbReference>
<dbReference type="GO" id="GO:0003677">
    <property type="term" value="F:DNA binding"/>
    <property type="evidence" value="ECO:0007669"/>
    <property type="project" value="InterPro"/>
</dbReference>
<dbReference type="InterPro" id="IPR014774">
    <property type="entry name" value="KaiC-like_dom"/>
</dbReference>
<gene>
    <name evidence="3" type="ORF">METZ01_LOCUS341658</name>
</gene>
<protein>
    <recommendedName>
        <fullName evidence="2">RecA family profile 1 domain-containing protein</fullName>
    </recommendedName>
</protein>
<dbReference type="PROSITE" id="PS50162">
    <property type="entry name" value="RECA_2"/>
    <property type="match status" value="1"/>
</dbReference>
<dbReference type="Pfam" id="PF06745">
    <property type="entry name" value="ATPase"/>
    <property type="match status" value="1"/>
</dbReference>
<evidence type="ECO:0000313" key="3">
    <source>
        <dbReference type="EMBL" id="SVC88804.1"/>
    </source>
</evidence>
<proteinExistence type="predicted"/>
<dbReference type="GO" id="GO:0140664">
    <property type="term" value="F:ATP-dependent DNA damage sensor activity"/>
    <property type="evidence" value="ECO:0007669"/>
    <property type="project" value="InterPro"/>
</dbReference>
<sequence length="137" mass="14457">MAKMLTEYVCQSCGHRAPKWLGKCPECEAWNTLAEEKIKGTGSSCKTGSGAVDRQSVQPVTKVEALAQDRLITGIGEFDRTLGGGLVEGSLVLIGGEPGIGKSTLLLQSMGEMARSGAKVLYVSGEESPTQIKLRAD</sequence>
<dbReference type="InterPro" id="IPR027417">
    <property type="entry name" value="P-loop_NTPase"/>
</dbReference>
<dbReference type="PRINTS" id="PR01874">
    <property type="entry name" value="DNAREPAIRADA"/>
</dbReference>
<dbReference type="GO" id="GO:0005829">
    <property type="term" value="C:cytosol"/>
    <property type="evidence" value="ECO:0007669"/>
    <property type="project" value="TreeGrafter"/>
</dbReference>
<dbReference type="Gene3D" id="3.40.50.300">
    <property type="entry name" value="P-loop containing nucleotide triphosphate hydrolases"/>
    <property type="match status" value="1"/>
</dbReference>
<organism evidence="3">
    <name type="scientific">marine metagenome</name>
    <dbReference type="NCBI Taxonomy" id="408172"/>
    <lineage>
        <taxon>unclassified sequences</taxon>
        <taxon>metagenomes</taxon>
        <taxon>ecological metagenomes</taxon>
    </lineage>
</organism>
<dbReference type="GO" id="GO:0000725">
    <property type="term" value="P:recombinational repair"/>
    <property type="evidence" value="ECO:0007669"/>
    <property type="project" value="TreeGrafter"/>
</dbReference>
<dbReference type="GO" id="GO:0046872">
    <property type="term" value="F:metal ion binding"/>
    <property type="evidence" value="ECO:0007669"/>
    <property type="project" value="UniProtKB-KW"/>
</dbReference>